<evidence type="ECO:0000256" key="8">
    <source>
        <dbReference type="ARBA" id="ARBA00043957"/>
    </source>
</evidence>
<sequence length="904" mass="100228">MPRSVKILIIQLIAEYRAMNFELYMLRLKNYIPVLEPLPISLASTSFNAFNAEVQASALATTRKAAVLPADLAFHRSMDQELSQNLDAFSQKVMNITNRLLSLASTVDHKQGSRGKGKAKLENQDDVVDNFHAIVVDSVDQILERTDTCLDEFWGKNKAPAIAINPPITSTKAGIKKNATISTIGQGSPAAVIQHAAHLKKPQLSFTKKVDNSDVPWYPALSHKYHAKVPLGHVYTESDAENSTSTIANHPYRYEIVHLTHPPRMFTPCTPVQPPSLEETEAIWVSTKVNFQKMLSKLRSATEIAVDLEHHSYRSYSGFLCLMQISDRENDWIVDLLAMRDEVQSLNEIFTDPNVVKVFHGADSDIVWLQQDFNVYIVNLFDTFHASKLLDFPRHGLANLLEMYCDFIPDKRYQLADWRIRPLPADMLKYARSDTHFLLYIYDNLRNALLDRSRTQSKSRSPLLSPPPFASSTLSSPKHLLEEALARSAETSLKVYTKEPYDVAEGSGSGGWDTLAKRWNKIALTTGGPGVGIGAMQREVYKSVHWWREKAAREEDESTRYVLQNHVLFLIAEQPPADMAALLAFFRSSVPPVVKKRAKELLTAIRDAVKRGAQATVEDGAMVVGSTTTTTIVETKGVVMLDTEIKELEKGEAVVDKVESTSIWGSKSSLFGGSVSTVSRTVKSTTNNAGSRGFIASVSTLFGGSTKSNIPVRKTCRSIGFHPRFEELVAKINRSLVMAPAVPKIAHIATPGPQAAVEERVKSEIDGGASGMEVEVPYLAPSQRQTKQIKEERDTIVVVGQARQKRKRKTNSASVNEDDGQSAGNVNEKEAKLKAEAEAAEETSEPFDFSVVPNILDDNPDTEARKAKRQKKQSNKGSTFYGDFPAPPRAYSEVKSGNKSHSFK</sequence>
<dbReference type="GO" id="GO:0000175">
    <property type="term" value="F:3'-5'-RNA exonuclease activity"/>
    <property type="evidence" value="ECO:0007669"/>
    <property type="project" value="InterPro"/>
</dbReference>
<keyword evidence="3" id="KW-0540">Nuclease</keyword>
<evidence type="ECO:0000256" key="9">
    <source>
        <dbReference type="SAM" id="MobiDB-lite"/>
    </source>
</evidence>
<dbReference type="InterPro" id="IPR045092">
    <property type="entry name" value="Rrp6-like"/>
</dbReference>
<comment type="caution">
    <text evidence="11">The sequence shown here is derived from an EMBL/GenBank/DDBJ whole genome shotgun (WGS) entry which is preliminary data.</text>
</comment>
<dbReference type="InterPro" id="IPR036397">
    <property type="entry name" value="RNaseH_sf"/>
</dbReference>
<dbReference type="GO" id="GO:0071044">
    <property type="term" value="P:histone mRNA catabolic process"/>
    <property type="evidence" value="ECO:0007669"/>
    <property type="project" value="TreeGrafter"/>
</dbReference>
<dbReference type="GO" id="GO:0071039">
    <property type="term" value="P:nuclear polyadenylation-dependent CUT catabolic process"/>
    <property type="evidence" value="ECO:0007669"/>
    <property type="project" value="TreeGrafter"/>
</dbReference>
<dbReference type="PROSITE" id="PS50967">
    <property type="entry name" value="HRDC"/>
    <property type="match status" value="1"/>
</dbReference>
<dbReference type="AlphaFoldDB" id="A0A9P5NJM3"/>
<dbReference type="Gene3D" id="3.30.420.10">
    <property type="entry name" value="Ribonuclease H-like superfamily/Ribonuclease H"/>
    <property type="match status" value="1"/>
</dbReference>
<dbReference type="InterPro" id="IPR012588">
    <property type="entry name" value="Exosome-assoc_fac_Rrp6_N"/>
</dbReference>
<dbReference type="InterPro" id="IPR002121">
    <property type="entry name" value="HRDC_dom"/>
</dbReference>
<dbReference type="SUPFAM" id="SSF53098">
    <property type="entry name" value="Ribonuclease H-like"/>
    <property type="match status" value="1"/>
</dbReference>
<dbReference type="GO" id="GO:0071035">
    <property type="term" value="P:nuclear polyadenylation-dependent rRNA catabolic process"/>
    <property type="evidence" value="ECO:0007669"/>
    <property type="project" value="TreeGrafter"/>
</dbReference>
<evidence type="ECO:0000256" key="5">
    <source>
        <dbReference type="ARBA" id="ARBA00022835"/>
    </source>
</evidence>
<feature type="compositionally biased region" description="Basic and acidic residues" evidence="9">
    <location>
        <begin position="827"/>
        <end position="837"/>
    </location>
</feature>
<dbReference type="SUPFAM" id="SSF47819">
    <property type="entry name" value="HRDC-like"/>
    <property type="match status" value="1"/>
</dbReference>
<keyword evidence="12" id="KW-1185">Reference proteome</keyword>
<dbReference type="EMBL" id="JADNYJ010000090">
    <property type="protein sequence ID" value="KAF8887454.1"/>
    <property type="molecule type" value="Genomic_DNA"/>
</dbReference>
<reference evidence="11" key="1">
    <citation type="submission" date="2020-11" db="EMBL/GenBank/DDBJ databases">
        <authorList>
            <consortium name="DOE Joint Genome Institute"/>
            <person name="Ahrendt S."/>
            <person name="Riley R."/>
            <person name="Andreopoulos W."/>
            <person name="LaButti K."/>
            <person name="Pangilinan J."/>
            <person name="Ruiz-duenas F.J."/>
            <person name="Barrasa J.M."/>
            <person name="Sanchez-Garcia M."/>
            <person name="Camarero S."/>
            <person name="Miyauchi S."/>
            <person name="Serrano A."/>
            <person name="Linde D."/>
            <person name="Babiker R."/>
            <person name="Drula E."/>
            <person name="Ayuso-Fernandez I."/>
            <person name="Pacheco R."/>
            <person name="Padilla G."/>
            <person name="Ferreira P."/>
            <person name="Barriuso J."/>
            <person name="Kellner H."/>
            <person name="Castanera R."/>
            <person name="Alfaro M."/>
            <person name="Ramirez L."/>
            <person name="Pisabarro A.G."/>
            <person name="Kuo A."/>
            <person name="Tritt A."/>
            <person name="Lipzen A."/>
            <person name="He G."/>
            <person name="Yan M."/>
            <person name="Ng V."/>
            <person name="Cullen D."/>
            <person name="Martin F."/>
            <person name="Rosso M.-N."/>
            <person name="Henrissat B."/>
            <person name="Hibbett D."/>
            <person name="Martinez A.T."/>
            <person name="Grigoriev I.V."/>
        </authorList>
    </citation>
    <scope>NUCLEOTIDE SEQUENCE</scope>
    <source>
        <strain evidence="11">AH 44721</strain>
    </source>
</reference>
<keyword evidence="4" id="KW-0378">Hydrolase</keyword>
<evidence type="ECO:0000313" key="12">
    <source>
        <dbReference type="Proteomes" id="UP000724874"/>
    </source>
</evidence>
<feature type="compositionally biased region" description="Polar residues" evidence="9">
    <location>
        <begin position="895"/>
        <end position="904"/>
    </location>
</feature>
<feature type="region of interest" description="Disordered" evidence="9">
    <location>
        <begin position="772"/>
        <end position="904"/>
    </location>
</feature>
<dbReference type="PANTHER" id="PTHR12124">
    <property type="entry name" value="POLYMYOSITIS/SCLERODERMA AUTOANTIGEN-RELATED"/>
    <property type="match status" value="1"/>
</dbReference>
<evidence type="ECO:0000256" key="2">
    <source>
        <dbReference type="ARBA" id="ARBA00022552"/>
    </source>
</evidence>
<dbReference type="GO" id="GO:0071037">
    <property type="term" value="P:nuclear polyadenylation-dependent snRNA catabolic process"/>
    <property type="evidence" value="ECO:0007669"/>
    <property type="project" value="TreeGrafter"/>
</dbReference>
<proteinExistence type="inferred from homology"/>
<gene>
    <name evidence="11" type="ORF">CPB84DRAFT_1816622</name>
</gene>
<evidence type="ECO:0000259" key="10">
    <source>
        <dbReference type="PROSITE" id="PS50967"/>
    </source>
</evidence>
<dbReference type="GO" id="GO:0071040">
    <property type="term" value="P:nuclear polyadenylation-dependent antisense transcript catabolic process"/>
    <property type="evidence" value="ECO:0007669"/>
    <property type="project" value="TreeGrafter"/>
</dbReference>
<keyword evidence="2" id="KW-0698">rRNA processing</keyword>
<dbReference type="Proteomes" id="UP000724874">
    <property type="component" value="Unassembled WGS sequence"/>
</dbReference>
<protein>
    <recommendedName>
        <fullName evidence="10">HRDC domain-containing protein</fullName>
    </recommendedName>
</protein>
<evidence type="ECO:0000256" key="1">
    <source>
        <dbReference type="ARBA" id="ARBA00004123"/>
    </source>
</evidence>
<dbReference type="GO" id="GO:0071036">
    <property type="term" value="P:nuclear polyadenylation-dependent snoRNA catabolic process"/>
    <property type="evidence" value="ECO:0007669"/>
    <property type="project" value="TreeGrafter"/>
</dbReference>
<dbReference type="GO" id="GO:0003727">
    <property type="term" value="F:single-stranded RNA binding"/>
    <property type="evidence" value="ECO:0007669"/>
    <property type="project" value="TreeGrafter"/>
</dbReference>
<name>A0A9P5NJM3_GYMJU</name>
<dbReference type="OrthoDB" id="2250022at2759"/>
<feature type="domain" description="HRDC" evidence="10">
    <location>
        <begin position="534"/>
        <end position="615"/>
    </location>
</feature>
<dbReference type="GO" id="GO:0000467">
    <property type="term" value="P:exonucleolytic trimming to generate mature 3'-end of 5.8S rRNA from tricistronic rRNA transcript (SSU-rRNA, 5.8S rRNA, LSU-rRNA)"/>
    <property type="evidence" value="ECO:0007669"/>
    <property type="project" value="InterPro"/>
</dbReference>
<dbReference type="PANTHER" id="PTHR12124:SF47">
    <property type="entry name" value="EXOSOME COMPONENT 10"/>
    <property type="match status" value="1"/>
</dbReference>
<evidence type="ECO:0000256" key="3">
    <source>
        <dbReference type="ARBA" id="ARBA00022722"/>
    </source>
</evidence>
<evidence type="ECO:0000313" key="11">
    <source>
        <dbReference type="EMBL" id="KAF8887454.1"/>
    </source>
</evidence>
<organism evidence="11 12">
    <name type="scientific">Gymnopilus junonius</name>
    <name type="common">Spectacular rustgill mushroom</name>
    <name type="synonym">Gymnopilus spectabilis subsp. junonius</name>
    <dbReference type="NCBI Taxonomy" id="109634"/>
    <lineage>
        <taxon>Eukaryota</taxon>
        <taxon>Fungi</taxon>
        <taxon>Dikarya</taxon>
        <taxon>Basidiomycota</taxon>
        <taxon>Agaricomycotina</taxon>
        <taxon>Agaricomycetes</taxon>
        <taxon>Agaricomycetidae</taxon>
        <taxon>Agaricales</taxon>
        <taxon>Agaricineae</taxon>
        <taxon>Hymenogastraceae</taxon>
        <taxon>Gymnopilus</taxon>
    </lineage>
</organism>
<dbReference type="GO" id="GO:0000176">
    <property type="term" value="C:nuclear exosome (RNase complex)"/>
    <property type="evidence" value="ECO:0007669"/>
    <property type="project" value="InterPro"/>
</dbReference>
<comment type="subcellular location">
    <subcellularLocation>
        <location evidence="1">Nucleus</location>
    </subcellularLocation>
</comment>
<dbReference type="FunFam" id="3.30.420.10:FF:000059">
    <property type="entry name" value="Exosome complex exonuclease Rrp6"/>
    <property type="match status" value="1"/>
</dbReference>
<dbReference type="GO" id="GO:0071051">
    <property type="term" value="P:poly(A)-dependent snoRNA 3'-end processing"/>
    <property type="evidence" value="ECO:0007669"/>
    <property type="project" value="TreeGrafter"/>
</dbReference>
<accession>A0A9P5NJM3</accession>
<dbReference type="InterPro" id="IPR010997">
    <property type="entry name" value="HRDC-like_sf"/>
</dbReference>
<dbReference type="CDD" id="cd06147">
    <property type="entry name" value="Rrp6p_like_exo"/>
    <property type="match status" value="1"/>
</dbReference>
<dbReference type="Pfam" id="PF00570">
    <property type="entry name" value="HRDC"/>
    <property type="match status" value="1"/>
</dbReference>
<evidence type="ECO:0000256" key="4">
    <source>
        <dbReference type="ARBA" id="ARBA00022801"/>
    </source>
</evidence>
<dbReference type="Pfam" id="PF08066">
    <property type="entry name" value="PMC2NT"/>
    <property type="match status" value="1"/>
</dbReference>
<dbReference type="InterPro" id="IPR002562">
    <property type="entry name" value="3'-5'_exonuclease_dom"/>
</dbReference>
<keyword evidence="7" id="KW-0539">Nucleus</keyword>
<evidence type="ECO:0000256" key="7">
    <source>
        <dbReference type="ARBA" id="ARBA00023242"/>
    </source>
</evidence>
<dbReference type="Pfam" id="PF01612">
    <property type="entry name" value="DNA_pol_A_exo1"/>
    <property type="match status" value="1"/>
</dbReference>
<feature type="region of interest" description="Disordered" evidence="9">
    <location>
        <begin position="456"/>
        <end position="476"/>
    </location>
</feature>
<dbReference type="Gene3D" id="1.10.150.80">
    <property type="entry name" value="HRDC domain"/>
    <property type="match status" value="1"/>
</dbReference>
<comment type="similarity">
    <text evidence="8">Belongs to the exosome component 10/RRP6 family.</text>
</comment>
<keyword evidence="6" id="KW-0269">Exonuclease</keyword>
<evidence type="ECO:0000256" key="6">
    <source>
        <dbReference type="ARBA" id="ARBA00022839"/>
    </source>
</evidence>
<dbReference type="SMART" id="SM00474">
    <property type="entry name" value="35EXOc"/>
    <property type="match status" value="1"/>
</dbReference>
<dbReference type="SMART" id="SM00341">
    <property type="entry name" value="HRDC"/>
    <property type="match status" value="1"/>
</dbReference>
<dbReference type="GO" id="GO:0071038">
    <property type="term" value="P:TRAMP-dependent tRNA surveillance pathway"/>
    <property type="evidence" value="ECO:0007669"/>
    <property type="project" value="TreeGrafter"/>
</dbReference>
<dbReference type="GO" id="GO:0000166">
    <property type="term" value="F:nucleotide binding"/>
    <property type="evidence" value="ECO:0007669"/>
    <property type="project" value="InterPro"/>
</dbReference>
<dbReference type="GO" id="GO:0005730">
    <property type="term" value="C:nucleolus"/>
    <property type="evidence" value="ECO:0007669"/>
    <property type="project" value="TreeGrafter"/>
</dbReference>
<dbReference type="InterPro" id="IPR044876">
    <property type="entry name" value="HRDC_dom_sf"/>
</dbReference>
<dbReference type="InterPro" id="IPR049559">
    <property type="entry name" value="Rrp6p-like_exo"/>
</dbReference>
<keyword evidence="5" id="KW-0271">Exosome</keyword>
<dbReference type="InterPro" id="IPR012337">
    <property type="entry name" value="RNaseH-like_sf"/>
</dbReference>